<organism evidence="2 5">
    <name type="scientific">Puccinia graminis f. sp. tritici</name>
    <dbReference type="NCBI Taxonomy" id="56615"/>
    <lineage>
        <taxon>Eukaryota</taxon>
        <taxon>Fungi</taxon>
        <taxon>Dikarya</taxon>
        <taxon>Basidiomycota</taxon>
        <taxon>Pucciniomycotina</taxon>
        <taxon>Pucciniomycetes</taxon>
        <taxon>Pucciniales</taxon>
        <taxon>Pucciniaceae</taxon>
        <taxon>Puccinia</taxon>
    </lineage>
</organism>
<sequence length="129" mass="15146">MAHWSIRRLCLLHARIGSLASGTWYLWKLFFSLTVVYQSSRSSAFQAIFSTINHLTIEYIHCGSQEPVIWYQYQWCDGQRQWHFPVRVLDPKPHLHCTTPRIQADIQVLVFIFFQCTISNRNHPNPAGD</sequence>
<name>A0A5B0QLV3_PUCGR</name>
<protein>
    <submittedName>
        <fullName evidence="2">Uncharacterized protein</fullName>
    </submittedName>
</protein>
<proteinExistence type="predicted"/>
<evidence type="ECO:0000313" key="2">
    <source>
        <dbReference type="EMBL" id="KAA1113975.1"/>
    </source>
</evidence>
<accession>A0A5B0QLV3</accession>
<comment type="caution">
    <text evidence="2">The sequence shown here is derived from an EMBL/GenBank/DDBJ whole genome shotgun (WGS) entry which is preliminary data.</text>
</comment>
<dbReference type="EMBL" id="VDEP01000274">
    <property type="protein sequence ID" value="KAA1113975.1"/>
    <property type="molecule type" value="Genomic_DNA"/>
</dbReference>
<dbReference type="Proteomes" id="UP000325313">
    <property type="component" value="Unassembled WGS sequence"/>
</dbReference>
<evidence type="ECO:0000313" key="1">
    <source>
        <dbReference type="EMBL" id="KAA1067501.1"/>
    </source>
</evidence>
<dbReference type="EMBL" id="VDEP01000005">
    <property type="protein sequence ID" value="KAA1137717.1"/>
    <property type="molecule type" value="Genomic_DNA"/>
</dbReference>
<dbReference type="Proteomes" id="UP000324748">
    <property type="component" value="Unassembled WGS sequence"/>
</dbReference>
<evidence type="ECO:0000313" key="4">
    <source>
        <dbReference type="Proteomes" id="UP000324748"/>
    </source>
</evidence>
<evidence type="ECO:0000313" key="3">
    <source>
        <dbReference type="EMBL" id="KAA1137717.1"/>
    </source>
</evidence>
<gene>
    <name evidence="1" type="ORF">PGT21_007546</name>
    <name evidence="3" type="ORF">PGTUg99_004496</name>
    <name evidence="2" type="ORF">PGTUg99_024718</name>
</gene>
<dbReference type="AlphaFoldDB" id="A0A5B0QLV3"/>
<keyword evidence="4" id="KW-1185">Reference proteome</keyword>
<reference evidence="4 5" key="1">
    <citation type="submission" date="2019-05" db="EMBL/GenBank/DDBJ databases">
        <title>Emergence of the Ug99 lineage of the wheat stem rust pathogen through somatic hybridization.</title>
        <authorList>
            <person name="Li F."/>
            <person name="Upadhyaya N.M."/>
            <person name="Sperschneider J."/>
            <person name="Matny O."/>
            <person name="Nguyen-Phuc H."/>
            <person name="Mago R."/>
            <person name="Raley C."/>
            <person name="Miller M.E."/>
            <person name="Silverstein K.A.T."/>
            <person name="Henningsen E."/>
            <person name="Hirsch C.D."/>
            <person name="Visser B."/>
            <person name="Pretorius Z.A."/>
            <person name="Steffenson B.J."/>
            <person name="Schwessinger B."/>
            <person name="Dodds P.N."/>
            <person name="Figueroa M."/>
        </authorList>
    </citation>
    <scope>NUCLEOTIDE SEQUENCE [LARGE SCALE GENOMIC DNA]</scope>
    <source>
        <strain evidence="1">21-0</strain>
        <strain evidence="2 5">Ug99</strain>
    </source>
</reference>
<dbReference type="EMBL" id="VSWC01000184">
    <property type="protein sequence ID" value="KAA1067501.1"/>
    <property type="molecule type" value="Genomic_DNA"/>
</dbReference>
<evidence type="ECO:0000313" key="5">
    <source>
        <dbReference type="Proteomes" id="UP000325313"/>
    </source>
</evidence>